<proteinExistence type="predicted"/>
<name>A0ABM1E2R1_PRICU</name>
<evidence type="ECO:0000313" key="7">
    <source>
        <dbReference type="RefSeq" id="XP_014666482.1"/>
    </source>
</evidence>
<dbReference type="GeneID" id="106808325"/>
<feature type="region of interest" description="Disordered" evidence="1">
    <location>
        <begin position="1"/>
        <end position="20"/>
    </location>
</feature>
<dbReference type="Proteomes" id="UP000695022">
    <property type="component" value="Unplaced"/>
</dbReference>
<dbReference type="PROSITE" id="PS50053">
    <property type="entry name" value="UBIQUITIN_2"/>
    <property type="match status" value="1"/>
</dbReference>
<dbReference type="RefSeq" id="XP_014666480.1">
    <property type="nucleotide sequence ID" value="XM_014810994.1"/>
</dbReference>
<dbReference type="Gene3D" id="3.10.20.90">
    <property type="entry name" value="Phosphatidylinositol 3-kinase Catalytic Subunit, Chain A, domain 1"/>
    <property type="match status" value="1"/>
</dbReference>
<sequence>MALNIPPAPSPQSVAHADQEHERTIRLTVFVEDRYSTGGRIGIHVVPTITVAELTQKIFREYGLPRHVQRWIIRNRLPGEHETLQQCGVNSPGCAVYLYVVTPQINKNI</sequence>
<dbReference type="RefSeq" id="XP_014666482.1">
    <property type="nucleotide sequence ID" value="XM_014810996.1"/>
</dbReference>
<keyword evidence="3" id="KW-1185">Reference proteome</keyword>
<reference evidence="4 5" key="1">
    <citation type="submission" date="2025-05" db="UniProtKB">
        <authorList>
            <consortium name="RefSeq"/>
        </authorList>
    </citation>
    <scope>IDENTIFICATION</scope>
</reference>
<dbReference type="InterPro" id="IPR029071">
    <property type="entry name" value="Ubiquitin-like_domsf"/>
</dbReference>
<feature type="domain" description="Ubiquitin-like" evidence="2">
    <location>
        <begin position="27"/>
        <end position="91"/>
    </location>
</feature>
<dbReference type="SUPFAM" id="SSF54236">
    <property type="entry name" value="Ubiquitin-like"/>
    <property type="match status" value="1"/>
</dbReference>
<evidence type="ECO:0000313" key="4">
    <source>
        <dbReference type="RefSeq" id="XP_014666479.1"/>
    </source>
</evidence>
<accession>A0ABM1E2R1</accession>
<evidence type="ECO:0000313" key="3">
    <source>
        <dbReference type="Proteomes" id="UP000695022"/>
    </source>
</evidence>
<evidence type="ECO:0000313" key="5">
    <source>
        <dbReference type="RefSeq" id="XP_014666480.1"/>
    </source>
</evidence>
<evidence type="ECO:0000256" key="1">
    <source>
        <dbReference type="SAM" id="MobiDB-lite"/>
    </source>
</evidence>
<dbReference type="RefSeq" id="XP_014666481.1">
    <property type="nucleotide sequence ID" value="XM_014810995.1"/>
</dbReference>
<protein>
    <submittedName>
        <fullName evidence="4 5">RanBP-type and C3HC4-type zinc finger-containing protein 1-like</fullName>
    </submittedName>
</protein>
<gene>
    <name evidence="4 5 6 7" type="primary">LOC106808325</name>
</gene>
<feature type="compositionally biased region" description="Pro residues" evidence="1">
    <location>
        <begin position="1"/>
        <end position="10"/>
    </location>
</feature>
<evidence type="ECO:0000313" key="6">
    <source>
        <dbReference type="RefSeq" id="XP_014666481.1"/>
    </source>
</evidence>
<organism evidence="3 7">
    <name type="scientific">Priapulus caudatus</name>
    <name type="common">Priapulid worm</name>
    <dbReference type="NCBI Taxonomy" id="37621"/>
    <lineage>
        <taxon>Eukaryota</taxon>
        <taxon>Metazoa</taxon>
        <taxon>Ecdysozoa</taxon>
        <taxon>Scalidophora</taxon>
        <taxon>Priapulida</taxon>
        <taxon>Priapulimorpha</taxon>
        <taxon>Priapulimorphida</taxon>
        <taxon>Priapulidae</taxon>
        <taxon>Priapulus</taxon>
    </lineage>
</organism>
<dbReference type="RefSeq" id="XP_014666479.1">
    <property type="nucleotide sequence ID" value="XM_014810993.1"/>
</dbReference>
<dbReference type="InterPro" id="IPR000626">
    <property type="entry name" value="Ubiquitin-like_dom"/>
</dbReference>
<evidence type="ECO:0000259" key="2">
    <source>
        <dbReference type="PROSITE" id="PS50053"/>
    </source>
</evidence>